<dbReference type="Pfam" id="PF13520">
    <property type="entry name" value="AA_permease_2"/>
    <property type="match status" value="1"/>
</dbReference>
<keyword evidence="4 6" id="KW-1133">Transmembrane helix</keyword>
<dbReference type="EMBL" id="CAJVPZ010038079">
    <property type="protein sequence ID" value="CAG8754885.1"/>
    <property type="molecule type" value="Genomic_DNA"/>
</dbReference>
<dbReference type="Proteomes" id="UP000789396">
    <property type="component" value="Unassembled WGS sequence"/>
</dbReference>
<evidence type="ECO:0000313" key="8">
    <source>
        <dbReference type="Proteomes" id="UP000789396"/>
    </source>
</evidence>
<dbReference type="PANTHER" id="PTHR43243">
    <property type="entry name" value="INNER MEMBRANE TRANSPORTER YGJI-RELATED"/>
    <property type="match status" value="1"/>
</dbReference>
<keyword evidence="2" id="KW-0813">Transport</keyword>
<organism evidence="7 8">
    <name type="scientific">Racocetra fulgida</name>
    <dbReference type="NCBI Taxonomy" id="60492"/>
    <lineage>
        <taxon>Eukaryota</taxon>
        <taxon>Fungi</taxon>
        <taxon>Fungi incertae sedis</taxon>
        <taxon>Mucoromycota</taxon>
        <taxon>Glomeromycotina</taxon>
        <taxon>Glomeromycetes</taxon>
        <taxon>Diversisporales</taxon>
        <taxon>Gigasporaceae</taxon>
        <taxon>Racocetra</taxon>
    </lineage>
</organism>
<reference evidence="7" key="1">
    <citation type="submission" date="2021-06" db="EMBL/GenBank/DDBJ databases">
        <authorList>
            <person name="Kallberg Y."/>
            <person name="Tangrot J."/>
            <person name="Rosling A."/>
        </authorList>
    </citation>
    <scope>NUCLEOTIDE SEQUENCE</scope>
    <source>
        <strain evidence="7">IN212</strain>
    </source>
</reference>
<protein>
    <submittedName>
        <fullName evidence="7">2852_t:CDS:1</fullName>
    </submittedName>
</protein>
<name>A0A9N9IY30_9GLOM</name>
<feature type="transmembrane region" description="Helical" evidence="6">
    <location>
        <begin position="109"/>
        <end position="129"/>
    </location>
</feature>
<comment type="caution">
    <text evidence="7">The sequence shown here is derived from an EMBL/GenBank/DDBJ whole genome shotgun (WGS) entry which is preliminary data.</text>
</comment>
<dbReference type="AlphaFoldDB" id="A0A9N9IY30"/>
<dbReference type="Gene3D" id="1.20.1740.10">
    <property type="entry name" value="Amino acid/polyamine transporter I"/>
    <property type="match status" value="1"/>
</dbReference>
<proteinExistence type="predicted"/>
<accession>A0A9N9IY30</accession>
<evidence type="ECO:0000313" key="7">
    <source>
        <dbReference type="EMBL" id="CAG8754885.1"/>
    </source>
</evidence>
<evidence type="ECO:0000256" key="2">
    <source>
        <dbReference type="ARBA" id="ARBA00022448"/>
    </source>
</evidence>
<keyword evidence="3 6" id="KW-0812">Transmembrane</keyword>
<feature type="transmembrane region" description="Helical" evidence="6">
    <location>
        <begin position="141"/>
        <end position="158"/>
    </location>
</feature>
<gene>
    <name evidence="7" type="ORF">RFULGI_LOCUS13875</name>
</gene>
<dbReference type="GO" id="GO:0015171">
    <property type="term" value="F:amino acid transmembrane transporter activity"/>
    <property type="evidence" value="ECO:0007669"/>
    <property type="project" value="TreeGrafter"/>
</dbReference>
<dbReference type="PANTHER" id="PTHR43243:SF4">
    <property type="entry name" value="CATIONIC AMINO ACID TRANSPORTER 4"/>
    <property type="match status" value="1"/>
</dbReference>
<keyword evidence="5 6" id="KW-0472">Membrane</keyword>
<evidence type="ECO:0000256" key="1">
    <source>
        <dbReference type="ARBA" id="ARBA00004141"/>
    </source>
</evidence>
<evidence type="ECO:0000256" key="4">
    <source>
        <dbReference type="ARBA" id="ARBA00022989"/>
    </source>
</evidence>
<evidence type="ECO:0000256" key="6">
    <source>
        <dbReference type="SAM" id="Phobius"/>
    </source>
</evidence>
<keyword evidence="8" id="KW-1185">Reference proteome</keyword>
<dbReference type="OrthoDB" id="5982228at2759"/>
<dbReference type="InterPro" id="IPR002293">
    <property type="entry name" value="AA/rel_permease1"/>
</dbReference>
<dbReference type="GO" id="GO:0016020">
    <property type="term" value="C:membrane"/>
    <property type="evidence" value="ECO:0007669"/>
    <property type="project" value="UniProtKB-SubCell"/>
</dbReference>
<feature type="non-terminal residue" evidence="7">
    <location>
        <position position="1"/>
    </location>
</feature>
<evidence type="ECO:0000256" key="3">
    <source>
        <dbReference type="ARBA" id="ARBA00022692"/>
    </source>
</evidence>
<feature type="non-terminal residue" evidence="7">
    <location>
        <position position="176"/>
    </location>
</feature>
<comment type="subcellular location">
    <subcellularLocation>
        <location evidence="1">Membrane</location>
        <topology evidence="1">Multi-pass membrane protein</topology>
    </subcellularLocation>
</comment>
<evidence type="ECO:0000256" key="5">
    <source>
        <dbReference type="ARBA" id="ARBA00023136"/>
    </source>
</evidence>
<feature type="transmembrane region" description="Helical" evidence="6">
    <location>
        <begin position="65"/>
        <end position="88"/>
    </location>
</feature>
<sequence>ITGILSGTTSVFFAYVGFDLASTVAEECTNPKEDLPIAIMSVVPYTMLNNSAPLSVAVNLIGMKWLGIIMDIGAVIGLISVILALLMGQPRILYAMANDGFLPTAASNVNHTTLIGGIIAAISAALFPINVLSELMCGGTLLAFFTVNVGVAVLRFTAPEFERKFKDRVPFWVPLL</sequence>